<protein>
    <submittedName>
        <fullName evidence="1">Uncharacterized protein</fullName>
    </submittedName>
</protein>
<gene>
    <name evidence="1" type="ORF">Vbra_21455</name>
</gene>
<evidence type="ECO:0000313" key="2">
    <source>
        <dbReference type="Proteomes" id="UP000041254"/>
    </source>
</evidence>
<dbReference type="InParanoid" id="A0A0G4FLM0"/>
<sequence>MSRPPPQDHPPPIDPERLRTFFARASVVAHLLRSRLALPLLYPLNTQSFANQPDKHNPIASARWDAKTVARTLSHMTPAIIGMSRMVHLLKAGHALAHYRGGVKRHMYVLKKRKPGQHRLHFVRPHVWNYLKPGDEHRTKHLKWRYGEPQ</sequence>
<dbReference type="PhylomeDB" id="A0A0G4FLM0"/>
<accession>A0A0G4FLM0</accession>
<dbReference type="OMA" id="LCNYSGM"/>
<evidence type="ECO:0000313" key="1">
    <source>
        <dbReference type="EMBL" id="CEM14672.1"/>
    </source>
</evidence>
<organism evidence="1 2">
    <name type="scientific">Vitrella brassicaformis (strain CCMP3155)</name>
    <dbReference type="NCBI Taxonomy" id="1169540"/>
    <lineage>
        <taxon>Eukaryota</taxon>
        <taxon>Sar</taxon>
        <taxon>Alveolata</taxon>
        <taxon>Colpodellida</taxon>
        <taxon>Vitrellaceae</taxon>
        <taxon>Vitrella</taxon>
    </lineage>
</organism>
<reference evidence="1 2" key="1">
    <citation type="submission" date="2014-11" db="EMBL/GenBank/DDBJ databases">
        <authorList>
            <person name="Zhu J."/>
            <person name="Qi W."/>
            <person name="Song R."/>
        </authorList>
    </citation>
    <scope>NUCLEOTIDE SEQUENCE [LARGE SCALE GENOMIC DNA]</scope>
</reference>
<dbReference type="OrthoDB" id="365041at2759"/>
<dbReference type="AlphaFoldDB" id="A0A0G4FLM0"/>
<dbReference type="Proteomes" id="UP000041254">
    <property type="component" value="Unassembled WGS sequence"/>
</dbReference>
<proteinExistence type="predicted"/>
<dbReference type="EMBL" id="CDMY01000456">
    <property type="protein sequence ID" value="CEM14672.1"/>
    <property type="molecule type" value="Genomic_DNA"/>
</dbReference>
<dbReference type="VEuPathDB" id="CryptoDB:Vbra_21455"/>
<keyword evidence="2" id="KW-1185">Reference proteome</keyword>
<name>A0A0G4FLM0_VITBC</name>